<evidence type="ECO:0000313" key="2">
    <source>
        <dbReference type="Proteomes" id="UP001501074"/>
    </source>
</evidence>
<gene>
    <name evidence="1" type="ORF">GCM10022223_33960</name>
</gene>
<dbReference type="Proteomes" id="UP001501074">
    <property type="component" value="Unassembled WGS sequence"/>
</dbReference>
<comment type="caution">
    <text evidence="1">The sequence shown here is derived from an EMBL/GenBank/DDBJ whole genome shotgun (WGS) entry which is preliminary data.</text>
</comment>
<accession>A0ABP6ZP91</accession>
<evidence type="ECO:0000313" key="1">
    <source>
        <dbReference type="EMBL" id="GAA3614916.1"/>
    </source>
</evidence>
<keyword evidence="2" id="KW-1185">Reference proteome</keyword>
<organism evidence="1 2">
    <name type="scientific">Kineosporia mesophila</name>
    <dbReference type="NCBI Taxonomy" id="566012"/>
    <lineage>
        <taxon>Bacteria</taxon>
        <taxon>Bacillati</taxon>
        <taxon>Actinomycetota</taxon>
        <taxon>Actinomycetes</taxon>
        <taxon>Kineosporiales</taxon>
        <taxon>Kineosporiaceae</taxon>
        <taxon>Kineosporia</taxon>
    </lineage>
</organism>
<dbReference type="EMBL" id="BAAAZO010000005">
    <property type="protein sequence ID" value="GAA3614916.1"/>
    <property type="molecule type" value="Genomic_DNA"/>
</dbReference>
<proteinExistence type="predicted"/>
<sequence length="100" mass="11830">MSRTDKHRPYWVRLADVPLWTSRPHHDHRYGPCTLPGDVTPGSVEAVRRGCYWTYGPGLYGVRLDNGGAEWNRWRTEANHQDRREARRRLRRYRDGVSRG</sequence>
<dbReference type="RefSeq" id="WP_231488966.1">
    <property type="nucleotide sequence ID" value="NZ_BAAAZO010000005.1"/>
</dbReference>
<reference evidence="2" key="1">
    <citation type="journal article" date="2019" name="Int. J. Syst. Evol. Microbiol.">
        <title>The Global Catalogue of Microorganisms (GCM) 10K type strain sequencing project: providing services to taxonomists for standard genome sequencing and annotation.</title>
        <authorList>
            <consortium name="The Broad Institute Genomics Platform"/>
            <consortium name="The Broad Institute Genome Sequencing Center for Infectious Disease"/>
            <person name="Wu L."/>
            <person name="Ma J."/>
        </authorList>
    </citation>
    <scope>NUCLEOTIDE SEQUENCE [LARGE SCALE GENOMIC DNA]</scope>
    <source>
        <strain evidence="2">JCM 16902</strain>
    </source>
</reference>
<name>A0ABP6ZP91_9ACTN</name>
<protein>
    <submittedName>
        <fullName evidence="1">Uncharacterized protein</fullName>
    </submittedName>
</protein>